<feature type="domain" description="SecA family profile" evidence="20">
    <location>
        <begin position="2"/>
        <end position="604"/>
    </location>
</feature>
<dbReference type="GO" id="GO:0065002">
    <property type="term" value="P:intracellular protein transmembrane transport"/>
    <property type="evidence" value="ECO:0007669"/>
    <property type="project" value="UniProtKB-UniRule"/>
</dbReference>
<reference evidence="21 22" key="1">
    <citation type="journal article" date="2017" name="Nat. Commun.">
        <title>In situ click chemistry generation of cyclooxygenase-2 inhibitors.</title>
        <authorList>
            <person name="Bhardwaj A."/>
            <person name="Kaur J."/>
            <person name="Wuest M."/>
            <person name="Wuest F."/>
        </authorList>
    </citation>
    <scope>NUCLEOTIDE SEQUENCE [LARGE SCALE GENOMIC DNA]</scope>
    <source>
        <strain evidence="21">S2_018_000_R2_106</strain>
    </source>
</reference>
<dbReference type="CDD" id="cd17928">
    <property type="entry name" value="DEXDc_SecA"/>
    <property type="match status" value="1"/>
</dbReference>
<dbReference type="Gene3D" id="1.10.3060.10">
    <property type="entry name" value="Helical scaffold and wing domains of SecA"/>
    <property type="match status" value="1"/>
</dbReference>
<keyword evidence="6" id="KW-0997">Cell inner membrane</keyword>
<dbReference type="Gene3D" id="3.90.1440.10">
    <property type="entry name" value="SecA, preprotein cross-linking domain"/>
    <property type="match status" value="1"/>
</dbReference>
<dbReference type="Pfam" id="PF01043">
    <property type="entry name" value="SecA_PP_bind"/>
    <property type="match status" value="1"/>
</dbReference>
<dbReference type="SUPFAM" id="SSF52540">
    <property type="entry name" value="P-loop containing nucleoside triphosphate hydrolases"/>
    <property type="match status" value="2"/>
</dbReference>
<dbReference type="PRINTS" id="PR00906">
    <property type="entry name" value="SECA"/>
</dbReference>
<dbReference type="SUPFAM" id="SSF81767">
    <property type="entry name" value="Pre-protein crosslinking domain of SecA"/>
    <property type="match status" value="1"/>
</dbReference>
<dbReference type="CDD" id="cd18803">
    <property type="entry name" value="SF2_C_secA"/>
    <property type="match status" value="1"/>
</dbReference>
<accession>A0A6N4RFC2</accession>
<dbReference type="EC" id="7.4.2.8" evidence="15"/>
<keyword evidence="10 15" id="KW-0067">ATP-binding</keyword>
<keyword evidence="13 15" id="KW-0811">Translocation</keyword>
<evidence type="ECO:0000256" key="17">
    <source>
        <dbReference type="SAM" id="MobiDB-lite"/>
    </source>
</evidence>
<keyword evidence="3 15" id="KW-0813">Transport</keyword>
<comment type="cofactor">
    <cofactor evidence="1">
        <name>Zn(2+)</name>
        <dbReference type="ChEBI" id="CHEBI:29105"/>
    </cofactor>
</comment>
<evidence type="ECO:0000259" key="18">
    <source>
        <dbReference type="PROSITE" id="PS51192"/>
    </source>
</evidence>
<dbReference type="Gene3D" id="3.40.50.300">
    <property type="entry name" value="P-loop containing nucleotide triphosphate hydrolases"/>
    <property type="match status" value="2"/>
</dbReference>
<dbReference type="PROSITE" id="PS01312">
    <property type="entry name" value="SECA"/>
    <property type="match status" value="1"/>
</dbReference>
<evidence type="ECO:0000256" key="1">
    <source>
        <dbReference type="ARBA" id="ARBA00001947"/>
    </source>
</evidence>
<evidence type="ECO:0000256" key="3">
    <source>
        <dbReference type="ARBA" id="ARBA00022448"/>
    </source>
</evidence>
<comment type="function">
    <text evidence="15">Part of the Sec protein translocase complex. Interacts with the SecYEG preprotein conducting channel. Has a central role in coupling the hydrolysis of ATP to the transfer of proteins into and across the cell membrane, serving both as a receptor for the preprotein-SecB complex and as an ATP-driven molecular motor driving the stepwise translocation of polypeptide chains across the membrane.</text>
</comment>
<dbReference type="NCBIfam" id="TIGR00963">
    <property type="entry name" value="secA"/>
    <property type="match status" value="1"/>
</dbReference>
<evidence type="ECO:0000313" key="22">
    <source>
        <dbReference type="Proteomes" id="UP000320948"/>
    </source>
</evidence>
<dbReference type="NCBIfam" id="NF009538">
    <property type="entry name" value="PRK12904.1"/>
    <property type="match status" value="1"/>
</dbReference>
<dbReference type="Pfam" id="PF07516">
    <property type="entry name" value="SecA_SW"/>
    <property type="match status" value="1"/>
</dbReference>
<organism evidence="21 22">
    <name type="scientific">Blastochloris viridis</name>
    <name type="common">Rhodopseudomonas viridis</name>
    <dbReference type="NCBI Taxonomy" id="1079"/>
    <lineage>
        <taxon>Bacteria</taxon>
        <taxon>Pseudomonadati</taxon>
        <taxon>Pseudomonadota</taxon>
        <taxon>Alphaproteobacteria</taxon>
        <taxon>Hyphomicrobiales</taxon>
        <taxon>Blastochloridaceae</taxon>
        <taxon>Blastochloris</taxon>
    </lineage>
</organism>
<comment type="catalytic activity">
    <reaction evidence="15">
        <text>ATP + H2O + cellular proteinSide 1 = ADP + phosphate + cellular proteinSide 2.</text>
        <dbReference type="EC" id="7.4.2.8"/>
    </reaction>
</comment>
<feature type="domain" description="Helicase C-terminal" evidence="19">
    <location>
        <begin position="422"/>
        <end position="609"/>
    </location>
</feature>
<dbReference type="InterPro" id="IPR000185">
    <property type="entry name" value="SecA"/>
</dbReference>
<dbReference type="FunFam" id="1.10.3060.10:FF:000003">
    <property type="entry name" value="Protein translocase subunit SecA"/>
    <property type="match status" value="1"/>
</dbReference>
<dbReference type="SMART" id="SM00957">
    <property type="entry name" value="SecA_DEAD"/>
    <property type="match status" value="1"/>
</dbReference>
<evidence type="ECO:0000313" key="21">
    <source>
        <dbReference type="EMBL" id="TKW61754.1"/>
    </source>
</evidence>
<dbReference type="InterPro" id="IPR014018">
    <property type="entry name" value="SecA_motor_DEAD"/>
</dbReference>
<evidence type="ECO:0000256" key="7">
    <source>
        <dbReference type="ARBA" id="ARBA00022723"/>
    </source>
</evidence>
<dbReference type="InterPro" id="IPR036670">
    <property type="entry name" value="SecA_X-link_sf"/>
</dbReference>
<comment type="subcellular location">
    <subcellularLocation>
        <location evidence="15">Cell membrane</location>
        <topology evidence="15">Peripheral membrane protein</topology>
        <orientation evidence="15">Cytoplasmic side</orientation>
    </subcellularLocation>
    <subcellularLocation>
        <location evidence="15">Cytoplasm</location>
    </subcellularLocation>
    <text evidence="15">Distribution is 50-50.</text>
</comment>
<evidence type="ECO:0000256" key="15">
    <source>
        <dbReference type="HAMAP-Rule" id="MF_01382"/>
    </source>
</evidence>
<keyword evidence="7" id="KW-0479">Metal-binding</keyword>
<keyword evidence="14 15" id="KW-0472">Membrane</keyword>
<dbReference type="AlphaFoldDB" id="A0A6N4RFC2"/>
<keyword evidence="5 15" id="KW-0963">Cytoplasm</keyword>
<dbReference type="GO" id="GO:0005829">
    <property type="term" value="C:cytosol"/>
    <property type="evidence" value="ECO:0007669"/>
    <property type="project" value="TreeGrafter"/>
</dbReference>
<evidence type="ECO:0000256" key="2">
    <source>
        <dbReference type="ARBA" id="ARBA00007650"/>
    </source>
</evidence>
<dbReference type="InterPro" id="IPR014001">
    <property type="entry name" value="Helicase_ATP-bd"/>
</dbReference>
<evidence type="ECO:0000256" key="12">
    <source>
        <dbReference type="ARBA" id="ARBA00022967"/>
    </source>
</evidence>
<dbReference type="InterPro" id="IPR004027">
    <property type="entry name" value="SEC_C_motif"/>
</dbReference>
<feature type="compositionally biased region" description="Polar residues" evidence="17">
    <location>
        <begin position="825"/>
        <end position="852"/>
    </location>
</feature>
<evidence type="ECO:0000259" key="19">
    <source>
        <dbReference type="PROSITE" id="PS51194"/>
    </source>
</evidence>
<dbReference type="SMART" id="SM00958">
    <property type="entry name" value="SecA_PP_bind"/>
    <property type="match status" value="1"/>
</dbReference>
<dbReference type="Pfam" id="PF07517">
    <property type="entry name" value="SecA_DEAD"/>
    <property type="match status" value="1"/>
</dbReference>
<dbReference type="FunFam" id="3.90.1440.10:FF:000001">
    <property type="entry name" value="Preprotein translocase subunit SecA"/>
    <property type="match status" value="1"/>
</dbReference>
<dbReference type="PROSITE" id="PS51192">
    <property type="entry name" value="HELICASE_ATP_BIND_1"/>
    <property type="match status" value="1"/>
</dbReference>
<dbReference type="Pfam" id="PF02810">
    <property type="entry name" value="SEC-C"/>
    <property type="match status" value="1"/>
</dbReference>
<feature type="binding site" evidence="15">
    <location>
        <begin position="104"/>
        <end position="108"/>
    </location>
    <ligand>
        <name>ATP</name>
        <dbReference type="ChEBI" id="CHEBI:30616"/>
    </ligand>
</feature>
<dbReference type="GO" id="GO:0043952">
    <property type="term" value="P:protein transport by the Sec complex"/>
    <property type="evidence" value="ECO:0007669"/>
    <property type="project" value="UniProtKB-ARBA"/>
</dbReference>
<dbReference type="GO" id="GO:0006605">
    <property type="term" value="P:protein targeting"/>
    <property type="evidence" value="ECO:0007669"/>
    <property type="project" value="UniProtKB-UniRule"/>
</dbReference>
<feature type="region of interest" description="Disordered" evidence="17">
    <location>
        <begin position="820"/>
        <end position="852"/>
    </location>
</feature>
<dbReference type="SUPFAM" id="SSF81886">
    <property type="entry name" value="Helical scaffold and wing domains of SecA"/>
    <property type="match status" value="1"/>
</dbReference>
<dbReference type="PANTHER" id="PTHR30612:SF0">
    <property type="entry name" value="CHLOROPLAST PROTEIN-TRANSPORTING ATPASE"/>
    <property type="match status" value="1"/>
</dbReference>
<gene>
    <name evidence="15 21" type="primary">secA</name>
    <name evidence="21" type="ORF">DI628_03785</name>
</gene>
<keyword evidence="4 15" id="KW-1003">Cell membrane</keyword>
<dbReference type="PANTHER" id="PTHR30612">
    <property type="entry name" value="SECA INNER MEMBRANE COMPONENT OF SEC PROTEIN SECRETION SYSTEM"/>
    <property type="match status" value="1"/>
</dbReference>
<dbReference type="GO" id="GO:0005524">
    <property type="term" value="F:ATP binding"/>
    <property type="evidence" value="ECO:0007669"/>
    <property type="project" value="UniProtKB-UniRule"/>
</dbReference>
<evidence type="ECO:0000256" key="11">
    <source>
        <dbReference type="ARBA" id="ARBA00022927"/>
    </source>
</evidence>
<dbReference type="GO" id="GO:0005886">
    <property type="term" value="C:plasma membrane"/>
    <property type="evidence" value="ECO:0007669"/>
    <property type="project" value="UniProtKB-SubCell"/>
</dbReference>
<dbReference type="HAMAP" id="MF_01382">
    <property type="entry name" value="SecA"/>
    <property type="match status" value="1"/>
</dbReference>
<dbReference type="InterPro" id="IPR027417">
    <property type="entry name" value="P-loop_NTPase"/>
</dbReference>
<name>A0A6N4RFC2_BLAVI</name>
<protein>
    <recommendedName>
        <fullName evidence="15 16">Protein translocase subunit SecA</fullName>
        <ecNumber evidence="15">7.4.2.8</ecNumber>
    </recommendedName>
</protein>
<evidence type="ECO:0000259" key="20">
    <source>
        <dbReference type="PROSITE" id="PS51196"/>
    </source>
</evidence>
<feature type="binding site" evidence="15">
    <location>
        <position position="86"/>
    </location>
    <ligand>
        <name>ATP</name>
        <dbReference type="ChEBI" id="CHEBI:30616"/>
    </ligand>
</feature>
<comment type="caution">
    <text evidence="21">The sequence shown here is derived from an EMBL/GenBank/DDBJ whole genome shotgun (WGS) entry which is preliminary data.</text>
</comment>
<comment type="similarity">
    <text evidence="2 15 16">Belongs to the SecA family.</text>
</comment>
<dbReference type="InterPro" id="IPR011116">
    <property type="entry name" value="SecA_Wing/Scaffold"/>
</dbReference>
<dbReference type="GO" id="GO:0031522">
    <property type="term" value="C:cell envelope Sec protein transport complex"/>
    <property type="evidence" value="ECO:0007669"/>
    <property type="project" value="TreeGrafter"/>
</dbReference>
<dbReference type="GO" id="GO:0046872">
    <property type="term" value="F:metal ion binding"/>
    <property type="evidence" value="ECO:0007669"/>
    <property type="project" value="UniProtKB-KW"/>
</dbReference>
<dbReference type="PROSITE" id="PS51194">
    <property type="entry name" value="HELICASE_CTER"/>
    <property type="match status" value="1"/>
</dbReference>
<evidence type="ECO:0000256" key="8">
    <source>
        <dbReference type="ARBA" id="ARBA00022741"/>
    </source>
</evidence>
<dbReference type="InterPro" id="IPR011115">
    <property type="entry name" value="SecA_DEAD"/>
</dbReference>
<dbReference type="EMBL" id="VAFM01000001">
    <property type="protein sequence ID" value="TKW61754.1"/>
    <property type="molecule type" value="Genomic_DNA"/>
</dbReference>
<evidence type="ECO:0000256" key="5">
    <source>
        <dbReference type="ARBA" id="ARBA00022490"/>
    </source>
</evidence>
<dbReference type="InterPro" id="IPR020937">
    <property type="entry name" value="SecA_CS"/>
</dbReference>
<evidence type="ECO:0000256" key="6">
    <source>
        <dbReference type="ARBA" id="ARBA00022519"/>
    </source>
</evidence>
<evidence type="ECO:0000256" key="9">
    <source>
        <dbReference type="ARBA" id="ARBA00022833"/>
    </source>
</evidence>
<dbReference type="Pfam" id="PF21090">
    <property type="entry name" value="P-loop_SecA"/>
    <property type="match status" value="1"/>
</dbReference>
<dbReference type="GO" id="GO:0008564">
    <property type="term" value="F:protein-exporting ATPase activity"/>
    <property type="evidence" value="ECO:0007669"/>
    <property type="project" value="UniProtKB-EC"/>
</dbReference>
<feature type="domain" description="Helicase ATP-binding" evidence="18">
    <location>
        <begin position="88"/>
        <end position="246"/>
    </location>
</feature>
<comment type="subunit">
    <text evidence="15">Monomer and homodimer. Part of the essential Sec protein translocation apparatus which comprises SecA, SecYEG and auxiliary proteins SecDF-YajC and YidC.</text>
</comment>
<dbReference type="InterPro" id="IPR011130">
    <property type="entry name" value="SecA_preprotein_X-link_dom"/>
</dbReference>
<dbReference type="GO" id="GO:0017038">
    <property type="term" value="P:protein import"/>
    <property type="evidence" value="ECO:0007669"/>
    <property type="project" value="InterPro"/>
</dbReference>
<dbReference type="InterPro" id="IPR001650">
    <property type="entry name" value="Helicase_C-like"/>
</dbReference>
<keyword evidence="11 15" id="KW-0653">Protein transport</keyword>
<keyword evidence="12 15" id="KW-1278">Translocase</keyword>
<evidence type="ECO:0000256" key="14">
    <source>
        <dbReference type="ARBA" id="ARBA00023136"/>
    </source>
</evidence>
<keyword evidence="9" id="KW-0862">Zinc</keyword>
<dbReference type="InterPro" id="IPR044722">
    <property type="entry name" value="SecA_SF2_C"/>
</dbReference>
<evidence type="ECO:0000256" key="4">
    <source>
        <dbReference type="ARBA" id="ARBA00022475"/>
    </source>
</evidence>
<proteinExistence type="inferred from homology"/>
<evidence type="ECO:0000256" key="13">
    <source>
        <dbReference type="ARBA" id="ARBA00023010"/>
    </source>
</evidence>
<dbReference type="FunFam" id="3.40.50.300:FF:000113">
    <property type="entry name" value="Preprotein translocase subunit SecA"/>
    <property type="match status" value="1"/>
</dbReference>
<feature type="binding site" evidence="15">
    <location>
        <position position="500"/>
    </location>
    <ligand>
        <name>ATP</name>
        <dbReference type="ChEBI" id="CHEBI:30616"/>
    </ligand>
</feature>
<keyword evidence="8 15" id="KW-0547">Nucleotide-binding</keyword>
<evidence type="ECO:0000256" key="10">
    <source>
        <dbReference type="ARBA" id="ARBA00022840"/>
    </source>
</evidence>
<dbReference type="Proteomes" id="UP000320948">
    <property type="component" value="Unassembled WGS sequence"/>
</dbReference>
<sequence>MLNFVSSLFGTPSTRFLKEMQPYLPKIAALEAEMQAKTDEQLAAVTAELRAQLDQGAKLDSLIPQAFAAVREGAKRALGLRAFDVQILGGLSLHFGKIAEMKTGEGKTLVATFAAYLNALSGKGVHVVTVNDYLAKRDAAWMGQVFTQLGMTTAAIYHGQSPDERKEAYAADVTYATNNELGFDYLRDHMVLSPQQLVQRPLHYAIVDEVDSILIDEARTPLIISGPSDDKTDLYIAINDLIPSLKHGEDYELDEKQRSAHLTEEGTDKAEAFLRAKSLLNEDDNLYDVHNISLVHHVNQALRAHTLFHKDAEYIVKDGEVVLIDEFTGRMMAGRRLSDGLHQAIEAKEGVDIKQENQTLASITFQNYFRLYEKLSGMTGTAATEAEEFENIYRLPVMVIPTNNPVQRKDFADIIYPSRKGKMKAIVKDIQESQQKGQPVLVGTTTIERSEELSAALTAAGIKHNVLNARYHEQEAGIISQAGRKGAVTIATNMAGRGTDIKLGGNIDLLLAEAKDEADAERIRAAYKKEHEEVMAAGGLKVLGTERHESRRIDNQLRGRSGRQGDVGASVFYLSMQDDLIKRFVPNIEGLLARLNVPEDDAVQMGIVSKSIENAQNKIEALNFDLRKNILKYDEVLNDQRKVVYDQRTTILFSEDLNETILDFRAEILDSLLQKAFPQGALPEQWQPDVLTEGLSRIFNLTLPVEQWLKDADVGAESIAEHCHKAVEESWKQRTEPFQPHVLNSIEKSVLLQTLDRLWRQHLQALDMLRKGIGLRGYAQKDPLNEYARESYMLFEDLLAATKQETVSILSRVQLVEDAPEPQGLTAQPTEMSGPSEQGPITQDVPASQQAGGITPQAFGVASWDDLNPLDGRIPRNAPCPCGSGERFKACHGSVARIKSVSRAA</sequence>
<dbReference type="PROSITE" id="PS51196">
    <property type="entry name" value="SECA_MOTOR_DEAD"/>
    <property type="match status" value="1"/>
</dbReference>
<dbReference type="InterPro" id="IPR036266">
    <property type="entry name" value="SecA_Wing/Scaffold_sf"/>
</dbReference>
<dbReference type="Gene3D" id="3.10.450.50">
    <property type="match status" value="1"/>
</dbReference>
<evidence type="ECO:0000256" key="16">
    <source>
        <dbReference type="RuleBase" id="RU003874"/>
    </source>
</evidence>